<evidence type="ECO:0000256" key="1">
    <source>
        <dbReference type="SAM" id="Phobius"/>
    </source>
</evidence>
<gene>
    <name evidence="2" type="ORF">GCM10025865_10830</name>
</gene>
<evidence type="ECO:0008006" key="4">
    <source>
        <dbReference type="Google" id="ProtNLM"/>
    </source>
</evidence>
<feature type="transmembrane region" description="Helical" evidence="1">
    <location>
        <begin position="388"/>
        <end position="406"/>
    </location>
</feature>
<feature type="transmembrane region" description="Helical" evidence="1">
    <location>
        <begin position="351"/>
        <end position="368"/>
    </location>
</feature>
<feature type="transmembrane region" description="Helical" evidence="1">
    <location>
        <begin position="115"/>
        <end position="131"/>
    </location>
</feature>
<evidence type="ECO:0000313" key="2">
    <source>
        <dbReference type="EMBL" id="BDZ41784.1"/>
    </source>
</evidence>
<keyword evidence="1" id="KW-0812">Transmembrane</keyword>
<feature type="transmembrane region" description="Helical" evidence="1">
    <location>
        <begin position="281"/>
        <end position="305"/>
    </location>
</feature>
<accession>A0ABM8G143</accession>
<keyword evidence="3" id="KW-1185">Reference proteome</keyword>
<dbReference type="Proteomes" id="UP001321475">
    <property type="component" value="Chromosome"/>
</dbReference>
<keyword evidence="1" id="KW-0472">Membrane</keyword>
<feature type="transmembrane region" description="Helical" evidence="1">
    <location>
        <begin position="59"/>
        <end position="77"/>
    </location>
</feature>
<name>A0ABM8G143_9CELL</name>
<feature type="transmembrane region" description="Helical" evidence="1">
    <location>
        <begin position="84"/>
        <end position="103"/>
    </location>
</feature>
<sequence>MRLATGPIGVWLAFVVVHAYLLHAVSLFPGQLDGDVDLYRSWAASGLVDGVWPVLDTDWVYPVGALAPITLPGLVSLDPEAYRALFQVMVVALDGLGVAALLAAGRRSGARTTGAWWWLAFLAALGPVTLTRLDGVAAALTVVALAVLVPSASGGAAPPQVPRVSDGVRTVWTTTLATAAAWVKIAPGAVVVPLALTSPRPWRRVVLPGALVSAILVGGALVGGAGSRVWGFLGQQDDRALQVEAGPATPFSVARLWRDDIEVVFDAPLKVLEITGPGTQWWAGAMNVFLVAAVALVTAATWLAARRLRGQSAPEPEPVAEHRDDRVLHLVLLSTLALTLCLFAFNKVGSPQYVAWFAPPVAVALAAFAGPRSKGGRDGRSPRRSEVWPWLGAALLVVALLTQRLFPDHYDDFLTAVPLDVWLAAVRNVLVLALAVGVTVLVATTGRRARSRPARGDGARATGA</sequence>
<dbReference type="RefSeq" id="WP_286218873.1">
    <property type="nucleotide sequence ID" value="NZ_AP027729.1"/>
</dbReference>
<feature type="transmembrane region" description="Helical" evidence="1">
    <location>
        <begin position="326"/>
        <end position="345"/>
    </location>
</feature>
<feature type="transmembrane region" description="Helical" evidence="1">
    <location>
        <begin position="138"/>
        <end position="156"/>
    </location>
</feature>
<proteinExistence type="predicted"/>
<feature type="transmembrane region" description="Helical" evidence="1">
    <location>
        <begin position="205"/>
        <end position="225"/>
    </location>
</feature>
<feature type="transmembrane region" description="Helical" evidence="1">
    <location>
        <begin position="176"/>
        <end position="196"/>
    </location>
</feature>
<dbReference type="EMBL" id="AP027729">
    <property type="protein sequence ID" value="BDZ41784.1"/>
    <property type="molecule type" value="Genomic_DNA"/>
</dbReference>
<organism evidence="2 3">
    <name type="scientific">Paraoerskovia sediminicola</name>
    <dbReference type="NCBI Taxonomy" id="1138587"/>
    <lineage>
        <taxon>Bacteria</taxon>
        <taxon>Bacillati</taxon>
        <taxon>Actinomycetota</taxon>
        <taxon>Actinomycetes</taxon>
        <taxon>Micrococcales</taxon>
        <taxon>Cellulomonadaceae</taxon>
        <taxon>Paraoerskovia</taxon>
    </lineage>
</organism>
<keyword evidence="1" id="KW-1133">Transmembrane helix</keyword>
<feature type="transmembrane region" description="Helical" evidence="1">
    <location>
        <begin position="421"/>
        <end position="443"/>
    </location>
</feature>
<reference evidence="3" key="1">
    <citation type="journal article" date="2019" name="Int. J. Syst. Evol. Microbiol.">
        <title>The Global Catalogue of Microorganisms (GCM) 10K type strain sequencing project: providing services to taxonomists for standard genome sequencing and annotation.</title>
        <authorList>
            <consortium name="The Broad Institute Genomics Platform"/>
            <consortium name="The Broad Institute Genome Sequencing Center for Infectious Disease"/>
            <person name="Wu L."/>
            <person name="Ma J."/>
        </authorList>
    </citation>
    <scope>NUCLEOTIDE SEQUENCE [LARGE SCALE GENOMIC DNA]</scope>
    <source>
        <strain evidence="3">NBRC 108565</strain>
    </source>
</reference>
<protein>
    <recommendedName>
        <fullName evidence="4">DUF2029 domain-containing protein</fullName>
    </recommendedName>
</protein>
<evidence type="ECO:0000313" key="3">
    <source>
        <dbReference type="Proteomes" id="UP001321475"/>
    </source>
</evidence>